<accession>A0ABN1X0I4</accession>
<comment type="caution">
    <text evidence="3">The sequence shown here is derived from an EMBL/GenBank/DDBJ whole genome shotgun (WGS) entry which is preliminary data.</text>
</comment>
<dbReference type="EMBL" id="BAAALF010000261">
    <property type="protein sequence ID" value="GAA1275583.1"/>
    <property type="molecule type" value="Genomic_DNA"/>
</dbReference>
<dbReference type="Pfam" id="PF04149">
    <property type="entry name" value="DUF397"/>
    <property type="match status" value="1"/>
</dbReference>
<proteinExistence type="predicted"/>
<keyword evidence="4" id="KW-1185">Reference proteome</keyword>
<dbReference type="InterPro" id="IPR007278">
    <property type="entry name" value="DUF397"/>
</dbReference>
<dbReference type="Proteomes" id="UP001500037">
    <property type="component" value="Unassembled WGS sequence"/>
</dbReference>
<feature type="domain" description="DUF397" evidence="2">
    <location>
        <begin position="11"/>
        <end position="61"/>
    </location>
</feature>
<evidence type="ECO:0000256" key="1">
    <source>
        <dbReference type="SAM" id="MobiDB-lite"/>
    </source>
</evidence>
<evidence type="ECO:0000313" key="4">
    <source>
        <dbReference type="Proteomes" id="UP001500037"/>
    </source>
</evidence>
<protein>
    <recommendedName>
        <fullName evidence="2">DUF397 domain-containing protein</fullName>
    </recommendedName>
</protein>
<name>A0ABN1X0I4_9ACTN</name>
<reference evidence="3 4" key="1">
    <citation type="journal article" date="2019" name="Int. J. Syst. Evol. Microbiol.">
        <title>The Global Catalogue of Microorganisms (GCM) 10K type strain sequencing project: providing services to taxonomists for standard genome sequencing and annotation.</title>
        <authorList>
            <consortium name="The Broad Institute Genomics Platform"/>
            <consortium name="The Broad Institute Genome Sequencing Center for Infectious Disease"/>
            <person name="Wu L."/>
            <person name="Ma J."/>
        </authorList>
    </citation>
    <scope>NUCLEOTIDE SEQUENCE [LARGE SCALE GENOMIC DNA]</scope>
    <source>
        <strain evidence="3 4">JCM 13004</strain>
    </source>
</reference>
<feature type="region of interest" description="Disordered" evidence="1">
    <location>
        <begin position="1"/>
        <end position="25"/>
    </location>
</feature>
<evidence type="ECO:0000259" key="2">
    <source>
        <dbReference type="Pfam" id="PF04149"/>
    </source>
</evidence>
<dbReference type="RefSeq" id="WP_344446581.1">
    <property type="nucleotide sequence ID" value="NZ_BAAALF010000261.1"/>
</dbReference>
<organism evidence="3 4">
    <name type="scientific">Kitasatospora nipponensis</name>
    <dbReference type="NCBI Taxonomy" id="258049"/>
    <lineage>
        <taxon>Bacteria</taxon>
        <taxon>Bacillati</taxon>
        <taxon>Actinomycetota</taxon>
        <taxon>Actinomycetes</taxon>
        <taxon>Kitasatosporales</taxon>
        <taxon>Streptomycetaceae</taxon>
        <taxon>Kitasatospora</taxon>
    </lineage>
</organism>
<sequence>MSTRILTVDPAWRRSTHSGGNGNCVEVAVPAPATVAVRDSKDPSGPQLRFSPAAWDAFAGAAGSGRFGTV</sequence>
<gene>
    <name evidence="3" type="ORF">GCM10009665_73380</name>
</gene>
<evidence type="ECO:0000313" key="3">
    <source>
        <dbReference type="EMBL" id="GAA1275583.1"/>
    </source>
</evidence>